<gene>
    <name evidence="5" type="ORF">X943_002029</name>
</gene>
<feature type="region of interest" description="Disordered" evidence="2">
    <location>
        <begin position="610"/>
        <end position="671"/>
    </location>
</feature>
<protein>
    <submittedName>
        <fullName evidence="5">Surp module family protein</fullName>
    </submittedName>
</protein>
<dbReference type="SUPFAM" id="SSF109905">
    <property type="entry name" value="Surp module (SWAP domain)"/>
    <property type="match status" value="1"/>
</dbReference>
<dbReference type="AlphaFoldDB" id="A0AAD9LE92"/>
<dbReference type="Gene3D" id="1.25.40.90">
    <property type="match status" value="1"/>
</dbReference>
<evidence type="ECO:0000313" key="5">
    <source>
        <dbReference type="EMBL" id="KAK1933066.1"/>
    </source>
</evidence>
<dbReference type="InterPro" id="IPR035967">
    <property type="entry name" value="SWAP/Surp_sf"/>
</dbReference>
<evidence type="ECO:0000259" key="3">
    <source>
        <dbReference type="PROSITE" id="PS50128"/>
    </source>
</evidence>
<reference evidence="5" key="2">
    <citation type="submission" date="2021-05" db="EMBL/GenBank/DDBJ databases">
        <authorList>
            <person name="Pain A."/>
        </authorList>
    </citation>
    <scope>NUCLEOTIDE SEQUENCE</scope>
    <source>
        <strain evidence="5">1802A</strain>
    </source>
</reference>
<dbReference type="InterPro" id="IPR000061">
    <property type="entry name" value="Surp"/>
</dbReference>
<feature type="compositionally biased region" description="Acidic residues" evidence="2">
    <location>
        <begin position="659"/>
        <end position="671"/>
    </location>
</feature>
<feature type="region of interest" description="Disordered" evidence="2">
    <location>
        <begin position="127"/>
        <end position="196"/>
    </location>
</feature>
<dbReference type="InterPro" id="IPR008942">
    <property type="entry name" value="ENTH_VHS"/>
</dbReference>
<keyword evidence="1" id="KW-0694">RNA-binding</keyword>
<accession>A0AAD9LE92</accession>
<proteinExistence type="predicted"/>
<evidence type="ECO:0000256" key="1">
    <source>
        <dbReference type="ARBA" id="ARBA00022884"/>
    </source>
</evidence>
<sequence>MLNRASWLTKQNENDLSREKEYLETSKIYAEYVKEFEESRDNPSATITTFVGAELQPKQSQCKSSNGRSVLAVFGDEDEDAPSTDLQNPYMAEYLKSVEPAATVMPSRVASHGKTREIDAFIKELKEKQQRKEEEKAQQRRLQSSDDIPTASRRSHHVGNPSHGSTDGGSSQVPASSFHDPIRNSQPNTLSSSKGVNVVVPPSAAKRKVIDLMAQYVVDGGVLFEELIINNESPDGLFSFLFDRRSPEHIYYRWKVYSLLQGEGHTNRAFSIVKGGLRWNPPNAVDGASSPLRNVNISHASSGFSSQNPISIQANGRVPMLDSELERLRDLLRSTSMTRGSIAEAMMFIINHGESAYQVTDTLMNAILEDTDKIGMKIRHLYILSDVLYNSSSSHQYAWLYRLSFEKRIPEVFNYLRNLIRNITSKIAKQDLIDSVMRILSAWQQWTVYTPDYLRGLESTLLGADLFSFDEMDCFAKHRHLLNEDHDGQEVVFFGVLSKLPMKWRQTAYDYLSTSLKKLKLQCTSRGLHVVPGTRLALAERLIIDDMYWESKEIEVKDMLSVPESAEATAIDAARECQAPSIQSLEGELPTTEKYADKSGIIVDEYSDMEAASSQESFAPKDISTAEMSKTKKHPTPPTTSPKDCVSPEDKRPTISTAVEEEIDDMFASEN</sequence>
<dbReference type="Pfam" id="PF04818">
    <property type="entry name" value="CID"/>
    <property type="match status" value="1"/>
</dbReference>
<dbReference type="SMART" id="SM00582">
    <property type="entry name" value="RPR"/>
    <property type="match status" value="1"/>
</dbReference>
<dbReference type="SMART" id="SM00648">
    <property type="entry name" value="SWAP"/>
    <property type="match status" value="1"/>
</dbReference>
<dbReference type="PROSITE" id="PS51391">
    <property type="entry name" value="CID"/>
    <property type="match status" value="1"/>
</dbReference>
<dbReference type="Proteomes" id="UP001195914">
    <property type="component" value="Unassembled WGS sequence"/>
</dbReference>
<feature type="domain" description="SURP motif" evidence="3">
    <location>
        <begin position="209"/>
        <end position="252"/>
    </location>
</feature>
<dbReference type="PROSITE" id="PS50128">
    <property type="entry name" value="SURP"/>
    <property type="match status" value="1"/>
</dbReference>
<feature type="compositionally biased region" description="Basic and acidic residues" evidence="2">
    <location>
        <begin position="127"/>
        <end position="138"/>
    </location>
</feature>
<dbReference type="PANTHER" id="PTHR23140">
    <property type="entry name" value="RNA PROCESSING PROTEIN LD23810P"/>
    <property type="match status" value="1"/>
</dbReference>
<evidence type="ECO:0000313" key="6">
    <source>
        <dbReference type="Proteomes" id="UP001195914"/>
    </source>
</evidence>
<reference evidence="5" key="1">
    <citation type="journal article" date="2014" name="Nucleic Acids Res.">
        <title>The evolutionary dynamics of variant antigen genes in Babesia reveal a history of genomic innovation underlying host-parasite interaction.</title>
        <authorList>
            <person name="Jackson A.P."/>
            <person name="Otto T.D."/>
            <person name="Darby A."/>
            <person name="Ramaprasad A."/>
            <person name="Xia D."/>
            <person name="Echaide I.E."/>
            <person name="Farber M."/>
            <person name="Gahlot S."/>
            <person name="Gamble J."/>
            <person name="Gupta D."/>
            <person name="Gupta Y."/>
            <person name="Jackson L."/>
            <person name="Malandrin L."/>
            <person name="Malas T.B."/>
            <person name="Moussa E."/>
            <person name="Nair M."/>
            <person name="Reid A.J."/>
            <person name="Sanders M."/>
            <person name="Sharma J."/>
            <person name="Tracey A."/>
            <person name="Quail M.A."/>
            <person name="Weir W."/>
            <person name="Wastling J.M."/>
            <person name="Hall N."/>
            <person name="Willadsen P."/>
            <person name="Lingelbach K."/>
            <person name="Shiels B."/>
            <person name="Tait A."/>
            <person name="Berriman M."/>
            <person name="Allred D.R."/>
            <person name="Pain A."/>
        </authorList>
    </citation>
    <scope>NUCLEOTIDE SEQUENCE</scope>
    <source>
        <strain evidence="5">1802A</strain>
    </source>
</reference>
<feature type="domain" description="CID" evidence="4">
    <location>
        <begin position="320"/>
        <end position="465"/>
    </location>
</feature>
<dbReference type="InterPro" id="IPR051485">
    <property type="entry name" value="SR-CTD_assoc_factor"/>
</dbReference>
<dbReference type="GO" id="GO:0006396">
    <property type="term" value="P:RNA processing"/>
    <property type="evidence" value="ECO:0007669"/>
    <property type="project" value="InterPro"/>
</dbReference>
<dbReference type="PANTHER" id="PTHR23140:SF0">
    <property type="entry name" value="U2 SNRNP-ASSOCIATED SURP MOTIF-CONTAINING PROTEIN"/>
    <property type="match status" value="1"/>
</dbReference>
<evidence type="ECO:0000259" key="4">
    <source>
        <dbReference type="PROSITE" id="PS51391"/>
    </source>
</evidence>
<organism evidence="5 6">
    <name type="scientific">Babesia divergens</name>
    <dbReference type="NCBI Taxonomy" id="32595"/>
    <lineage>
        <taxon>Eukaryota</taxon>
        <taxon>Sar</taxon>
        <taxon>Alveolata</taxon>
        <taxon>Apicomplexa</taxon>
        <taxon>Aconoidasida</taxon>
        <taxon>Piroplasmida</taxon>
        <taxon>Babesiidae</taxon>
        <taxon>Babesia</taxon>
    </lineage>
</organism>
<dbReference type="InterPro" id="IPR006569">
    <property type="entry name" value="CID_dom"/>
</dbReference>
<dbReference type="EMBL" id="JAHBMH010000073">
    <property type="protein sequence ID" value="KAK1933066.1"/>
    <property type="molecule type" value="Genomic_DNA"/>
</dbReference>
<dbReference type="Gene3D" id="1.10.10.790">
    <property type="entry name" value="Surp module"/>
    <property type="match status" value="1"/>
</dbReference>
<dbReference type="GO" id="GO:0005634">
    <property type="term" value="C:nucleus"/>
    <property type="evidence" value="ECO:0007669"/>
    <property type="project" value="TreeGrafter"/>
</dbReference>
<feature type="compositionally biased region" description="Polar residues" evidence="2">
    <location>
        <begin position="162"/>
        <end position="175"/>
    </location>
</feature>
<name>A0AAD9LE92_BABDI</name>
<dbReference type="GO" id="GO:0003723">
    <property type="term" value="F:RNA binding"/>
    <property type="evidence" value="ECO:0007669"/>
    <property type="project" value="UniProtKB-KW"/>
</dbReference>
<comment type="caution">
    <text evidence="5">The sequence shown here is derived from an EMBL/GenBank/DDBJ whole genome shotgun (WGS) entry which is preliminary data.</text>
</comment>
<evidence type="ECO:0000256" key="2">
    <source>
        <dbReference type="SAM" id="MobiDB-lite"/>
    </source>
</evidence>
<dbReference type="Pfam" id="PF01805">
    <property type="entry name" value="Surp"/>
    <property type="match status" value="1"/>
</dbReference>
<feature type="compositionally biased region" description="Polar residues" evidence="2">
    <location>
        <begin position="183"/>
        <end position="195"/>
    </location>
</feature>
<keyword evidence="6" id="KW-1185">Reference proteome</keyword>